<gene>
    <name evidence="2" type="ORF">CUNI_LOCUS21816</name>
</gene>
<dbReference type="Proteomes" id="UP000678393">
    <property type="component" value="Unassembled WGS sequence"/>
</dbReference>
<reference evidence="2" key="1">
    <citation type="submission" date="2021-04" db="EMBL/GenBank/DDBJ databases">
        <authorList>
            <consortium name="Molecular Ecology Group"/>
        </authorList>
    </citation>
    <scope>NUCLEOTIDE SEQUENCE</scope>
</reference>
<keyword evidence="1" id="KW-0472">Membrane</keyword>
<protein>
    <submittedName>
        <fullName evidence="2">Uncharacterized protein</fullName>
    </submittedName>
</protein>
<accession>A0A8S4A7L7</accession>
<keyword evidence="1" id="KW-0812">Transmembrane</keyword>
<dbReference type="OrthoDB" id="6381603at2759"/>
<keyword evidence="3" id="KW-1185">Reference proteome</keyword>
<comment type="caution">
    <text evidence="2">The sequence shown here is derived from an EMBL/GenBank/DDBJ whole genome shotgun (WGS) entry which is preliminary data.</text>
</comment>
<proteinExistence type="predicted"/>
<dbReference type="InterPro" id="IPR042351">
    <property type="entry name" value="C3orf18-like"/>
</dbReference>
<dbReference type="AlphaFoldDB" id="A0A8S4A7L7"/>
<evidence type="ECO:0000313" key="2">
    <source>
        <dbReference type="EMBL" id="CAG5136258.1"/>
    </source>
</evidence>
<name>A0A8S4A7L7_9EUPU</name>
<dbReference type="PANTHER" id="PTHR15868">
    <property type="entry name" value="SIMILAR TO RIKEN CDNA 6430571L13 GENE, SIMILAR TO G20 PROTEIN"/>
    <property type="match status" value="1"/>
</dbReference>
<organism evidence="2 3">
    <name type="scientific">Candidula unifasciata</name>
    <dbReference type="NCBI Taxonomy" id="100452"/>
    <lineage>
        <taxon>Eukaryota</taxon>
        <taxon>Metazoa</taxon>
        <taxon>Spiralia</taxon>
        <taxon>Lophotrochozoa</taxon>
        <taxon>Mollusca</taxon>
        <taxon>Gastropoda</taxon>
        <taxon>Heterobranchia</taxon>
        <taxon>Euthyneura</taxon>
        <taxon>Panpulmonata</taxon>
        <taxon>Eupulmonata</taxon>
        <taxon>Stylommatophora</taxon>
        <taxon>Helicina</taxon>
        <taxon>Helicoidea</taxon>
        <taxon>Geomitridae</taxon>
        <taxon>Candidula</taxon>
    </lineage>
</organism>
<evidence type="ECO:0000313" key="3">
    <source>
        <dbReference type="Proteomes" id="UP000678393"/>
    </source>
</evidence>
<dbReference type="PANTHER" id="PTHR15868:SF0">
    <property type="entry name" value="SIMILAR TO RIKEN CDNA 6430571L13 GENE_ SIMILAR TO G20 PROTEIN"/>
    <property type="match status" value="1"/>
</dbReference>
<sequence>MSLRDLSLVDTTVISVSNETSTAISNQHGKDNHVLLFILLPATAVVFVGIAIGLIVWMLKRSRLDKLRHHLMPLYSFENSDSGQDLETDLLSQDVHLRDSTSPPNSPILKLNTMYSEL</sequence>
<dbReference type="EMBL" id="CAJHNH020008510">
    <property type="protein sequence ID" value="CAG5136258.1"/>
    <property type="molecule type" value="Genomic_DNA"/>
</dbReference>
<evidence type="ECO:0000256" key="1">
    <source>
        <dbReference type="SAM" id="Phobius"/>
    </source>
</evidence>
<keyword evidence="1" id="KW-1133">Transmembrane helix</keyword>
<feature type="transmembrane region" description="Helical" evidence="1">
    <location>
        <begin position="34"/>
        <end position="59"/>
    </location>
</feature>